<organism evidence="7 8">
    <name type="scientific">Fulvivirga sediminis</name>
    <dbReference type="NCBI Taxonomy" id="2803949"/>
    <lineage>
        <taxon>Bacteria</taxon>
        <taxon>Pseudomonadati</taxon>
        <taxon>Bacteroidota</taxon>
        <taxon>Cytophagia</taxon>
        <taxon>Cytophagales</taxon>
        <taxon>Fulvivirgaceae</taxon>
        <taxon>Fulvivirga</taxon>
    </lineage>
</organism>
<evidence type="ECO:0000256" key="4">
    <source>
        <dbReference type="ARBA" id="ARBA00023136"/>
    </source>
</evidence>
<comment type="caution">
    <text evidence="7">The sequence shown here is derived from an EMBL/GenBank/DDBJ whole genome shotgun (WGS) entry which is preliminary data.</text>
</comment>
<evidence type="ECO:0000256" key="3">
    <source>
        <dbReference type="ARBA" id="ARBA00022729"/>
    </source>
</evidence>
<dbReference type="RefSeq" id="WP_202245010.1">
    <property type="nucleotide sequence ID" value="NZ_JAESIY010000007.1"/>
</dbReference>
<comment type="subcellular location">
    <subcellularLocation>
        <location evidence="1">Cell outer membrane</location>
    </subcellularLocation>
</comment>
<dbReference type="InterPro" id="IPR012944">
    <property type="entry name" value="SusD_RagB_dom"/>
</dbReference>
<sequence length="585" mass="65800">MKTNNIFKKTTAALMAAGMFFSSCTDLNEDVLDEVLIDNSVTNPERTLAAAYDRLGDGTFVDNSGMIAMQEYTSDIALLPTRGSDWGDGGKWRAFHEFTWSPYNEVVLNNWNRLNNGIARSITAIETTEKSDFADKALFVAEAKALKAFYTYTMLDLFNQAPAMEGDEIVALNGADDIDKLIKEVESLVPDLASLGEKSTHSGRFTKEAAYGFLAQMYLNRAVFKDRFNAASQFNFNENSLTTGKSDMDMVIEYTSKLIDSGKFNLASNFFENFSINNSGGSEMIFTVVQQIDGARSGDNDLGYVNMARNQRPSPANRGTNATCTTPEFFHSWDGNHDDPRFSRKYQYRDGTWFMNDGTDISVPAEDVVPNTSDVWFHFNSGILFGQQYGPVLEKGNFMMTDEGRIKVLPLVMEKSSGTPMDFTPELNFDNPSESVFAQNQINRGARIFKFEHDPMNGNGSSRVDVPIYRLGGIYIMRAEAYFRKGDEVNALADVNMLRTSRTREALYGSVPGEALTTLDEAQLYKELGFELYWEMQRRPQMIRFGKFDEAYTAKPKTQPFRRVFCIPQATLDVNGTLFKQNNGY</sequence>
<dbReference type="PROSITE" id="PS51257">
    <property type="entry name" value="PROKAR_LIPOPROTEIN"/>
    <property type="match status" value="1"/>
</dbReference>
<gene>
    <name evidence="7" type="ORF">JL102_13835</name>
</gene>
<comment type="similarity">
    <text evidence="2">Belongs to the SusD family.</text>
</comment>
<dbReference type="EMBL" id="JAESIY010000007">
    <property type="protein sequence ID" value="MBL3657223.1"/>
    <property type="molecule type" value="Genomic_DNA"/>
</dbReference>
<evidence type="ECO:0000313" key="7">
    <source>
        <dbReference type="EMBL" id="MBL3657223.1"/>
    </source>
</evidence>
<protein>
    <submittedName>
        <fullName evidence="7">RagB/SusD family nutrient uptake outer membrane protein</fullName>
    </submittedName>
</protein>
<evidence type="ECO:0000313" key="8">
    <source>
        <dbReference type="Proteomes" id="UP000659388"/>
    </source>
</evidence>
<keyword evidence="3" id="KW-0732">Signal</keyword>
<feature type="domain" description="RagB/SusD" evidence="6">
    <location>
        <begin position="283"/>
        <end position="557"/>
    </location>
</feature>
<dbReference type="AlphaFoldDB" id="A0A937FAW6"/>
<keyword evidence="5" id="KW-0998">Cell outer membrane</keyword>
<dbReference type="GO" id="GO:0009279">
    <property type="term" value="C:cell outer membrane"/>
    <property type="evidence" value="ECO:0007669"/>
    <property type="project" value="UniProtKB-SubCell"/>
</dbReference>
<dbReference type="InterPro" id="IPR011990">
    <property type="entry name" value="TPR-like_helical_dom_sf"/>
</dbReference>
<dbReference type="Pfam" id="PF07980">
    <property type="entry name" value="SusD_RagB"/>
    <property type="match status" value="1"/>
</dbReference>
<proteinExistence type="inferred from homology"/>
<keyword evidence="4" id="KW-0472">Membrane</keyword>
<evidence type="ECO:0000259" key="6">
    <source>
        <dbReference type="Pfam" id="PF07980"/>
    </source>
</evidence>
<evidence type="ECO:0000256" key="5">
    <source>
        <dbReference type="ARBA" id="ARBA00023237"/>
    </source>
</evidence>
<evidence type="ECO:0000256" key="1">
    <source>
        <dbReference type="ARBA" id="ARBA00004442"/>
    </source>
</evidence>
<accession>A0A937FAW6</accession>
<name>A0A937FAW6_9BACT</name>
<keyword evidence="8" id="KW-1185">Reference proteome</keyword>
<reference evidence="7" key="1">
    <citation type="submission" date="2021-01" db="EMBL/GenBank/DDBJ databases">
        <title>Fulvivirga kasyanovii gen. nov., sp nov., a novel member of the phylum Bacteroidetes isolated from seawater in a mussel farm.</title>
        <authorList>
            <person name="Zhao L.-H."/>
            <person name="Wang Z.-J."/>
        </authorList>
    </citation>
    <scope>NUCLEOTIDE SEQUENCE</scope>
    <source>
        <strain evidence="7">2943</strain>
    </source>
</reference>
<dbReference type="SUPFAM" id="SSF48452">
    <property type="entry name" value="TPR-like"/>
    <property type="match status" value="1"/>
</dbReference>
<dbReference type="Gene3D" id="1.25.40.390">
    <property type="match status" value="1"/>
</dbReference>
<dbReference type="Proteomes" id="UP000659388">
    <property type="component" value="Unassembled WGS sequence"/>
</dbReference>
<evidence type="ECO:0000256" key="2">
    <source>
        <dbReference type="ARBA" id="ARBA00006275"/>
    </source>
</evidence>